<comment type="similarity">
    <text evidence="2">Belongs to the glycosyltransferase 92 family.</text>
</comment>
<evidence type="ECO:0000256" key="3">
    <source>
        <dbReference type="ARBA" id="ARBA00022676"/>
    </source>
</evidence>
<evidence type="ECO:0000313" key="10">
    <source>
        <dbReference type="Proteomes" id="UP001530400"/>
    </source>
</evidence>
<evidence type="ECO:0000313" key="9">
    <source>
        <dbReference type="EMBL" id="KAL3791535.1"/>
    </source>
</evidence>
<feature type="transmembrane region" description="Helical" evidence="8">
    <location>
        <begin position="20"/>
        <end position="42"/>
    </location>
</feature>
<evidence type="ECO:0000256" key="5">
    <source>
        <dbReference type="ARBA" id="ARBA00022692"/>
    </source>
</evidence>
<keyword evidence="4" id="KW-0808">Transferase</keyword>
<keyword evidence="5 8" id="KW-0812">Transmembrane</keyword>
<accession>A0ABD3PZJ5</accession>
<keyword evidence="6 8" id="KW-1133">Transmembrane helix</keyword>
<dbReference type="GO" id="GO:0016020">
    <property type="term" value="C:membrane"/>
    <property type="evidence" value="ECO:0007669"/>
    <property type="project" value="UniProtKB-SubCell"/>
</dbReference>
<comment type="subcellular location">
    <subcellularLocation>
        <location evidence="1">Membrane</location>
        <topology evidence="1">Single-pass membrane protein</topology>
    </subcellularLocation>
</comment>
<comment type="caution">
    <text evidence="9">The sequence shown here is derived from an EMBL/GenBank/DDBJ whole genome shotgun (WGS) entry which is preliminary data.</text>
</comment>
<reference evidence="9 10" key="1">
    <citation type="submission" date="2024-10" db="EMBL/GenBank/DDBJ databases">
        <title>Updated reference genomes for cyclostephanoid diatoms.</title>
        <authorList>
            <person name="Roberts W.R."/>
            <person name="Alverson A.J."/>
        </authorList>
    </citation>
    <scope>NUCLEOTIDE SEQUENCE [LARGE SCALE GENOMIC DNA]</scope>
    <source>
        <strain evidence="9 10">AJA010-31</strain>
    </source>
</reference>
<dbReference type="Proteomes" id="UP001530400">
    <property type="component" value="Unassembled WGS sequence"/>
</dbReference>
<evidence type="ECO:0000256" key="6">
    <source>
        <dbReference type="ARBA" id="ARBA00022989"/>
    </source>
</evidence>
<protein>
    <recommendedName>
        <fullName evidence="11">Glycosyltransferase family 92 protein</fullName>
    </recommendedName>
</protein>
<dbReference type="EMBL" id="JALLPJ020000461">
    <property type="protein sequence ID" value="KAL3791535.1"/>
    <property type="molecule type" value="Genomic_DNA"/>
</dbReference>
<name>A0ABD3PZJ5_9STRA</name>
<gene>
    <name evidence="9" type="ORF">ACHAWO_009742</name>
</gene>
<dbReference type="InterPro" id="IPR008166">
    <property type="entry name" value="Glyco_transf_92"/>
</dbReference>
<evidence type="ECO:0008006" key="11">
    <source>
        <dbReference type="Google" id="ProtNLM"/>
    </source>
</evidence>
<dbReference type="Pfam" id="PF01697">
    <property type="entry name" value="Glyco_transf_92"/>
    <property type="match status" value="1"/>
</dbReference>
<proteinExistence type="inferred from homology"/>
<dbReference type="PANTHER" id="PTHR21461:SF69">
    <property type="entry name" value="GLYCOSYLTRANSFERASE FAMILY 92 PROTEIN"/>
    <property type="match status" value="1"/>
</dbReference>
<evidence type="ECO:0000256" key="7">
    <source>
        <dbReference type="ARBA" id="ARBA00023136"/>
    </source>
</evidence>
<keyword evidence="3" id="KW-0328">Glycosyltransferase</keyword>
<evidence type="ECO:0000256" key="8">
    <source>
        <dbReference type="SAM" id="Phobius"/>
    </source>
</evidence>
<evidence type="ECO:0000256" key="1">
    <source>
        <dbReference type="ARBA" id="ARBA00004167"/>
    </source>
</evidence>
<dbReference type="PANTHER" id="PTHR21461">
    <property type="entry name" value="GLYCOSYLTRANSFERASE FAMILY 92 PROTEIN"/>
    <property type="match status" value="1"/>
</dbReference>
<keyword evidence="7 8" id="KW-0472">Membrane</keyword>
<keyword evidence="10" id="KW-1185">Reference proteome</keyword>
<evidence type="ECO:0000256" key="4">
    <source>
        <dbReference type="ARBA" id="ARBA00022679"/>
    </source>
</evidence>
<sequence length="931" mass="105572">MHTTMSSSNRRPKPHNHNLLLRIVAICIALNVIVQLSLHLHLDQHLAVELVKQSQTDGSNNIIILNHQSGITHYKFSKSQAETSLQTYGRHVIFQPLRAYIEKELNDTVPNTLDTGNLDEKKPKVEVGRPGRWYVPLPLREGTPDDLTVFEYGHKLKSCHDLPGKLPIDRGFGDHATSNVNNKLTYASGQLDKWEEAKEGCPVNADPFLPWLHDMFPDRTGSVIHFIAQNRRRCNSGKQHIADIVALQPQVTIMQPVSVQRVDEATARKLAPELWSPKNDDSSNGTRYRLAPHEESDPDAMFTRFICRFRAMDYSQSPPVLVNVGETLSTYPYNYEFVNYRKELQDLSMLTPKGKDNPMFWLAQLRFDCPVPDNGDLRSVIASGDGVLSDGTPSVYVDVVPIRTAPRYGKAMSYFTPDMAGDRLDQFSDKLQFNDLMESNVMNTGDVQASDSANNHPGRLMKNGFDPWLFWGKRHVLPRIEASGRFENLPVCRHPGVGYSTPDDGAAADTAKETPKKHKLTACLWAAATFTTRGNAEAVSNTQSRLIEWIEFHLMVGFDHIYVYDNTGAHTDELDLESTLYPRFLESEVTYIDWPSRVCNNNIPAHENTGERSSQYAAENSCRARYGPYTEWMASFDTDEYLIPMGNYNSMVEVVDDAANRGTQILTFKSTRAVPIVSFMEPFHEHELCGDESSPRCLKVKDDVLFAEAYNCDFEKSPKPEWATRAKKQLYRPDYVMTHYVHYATVTQGLLQTKDEALKAGRQWSPSFHESKTVDRVTDEKNQAVMLHSKTTVPEYTTDWSDRCKYGAKNKQGENCRVGLPWPGNTNTIGAEKSDENGLAYNCFTNQKLNEVWIPKLRSAMKNRDDRVAKLPSDAFKPKKVKQKDPNKFCGHCKWQGLFECNQRVGFLMEKKKMTEGEAKESLMAEGHCKP</sequence>
<organism evidence="9 10">
    <name type="scientific">Cyclotella atomus</name>
    <dbReference type="NCBI Taxonomy" id="382360"/>
    <lineage>
        <taxon>Eukaryota</taxon>
        <taxon>Sar</taxon>
        <taxon>Stramenopiles</taxon>
        <taxon>Ochrophyta</taxon>
        <taxon>Bacillariophyta</taxon>
        <taxon>Coscinodiscophyceae</taxon>
        <taxon>Thalassiosirophycidae</taxon>
        <taxon>Stephanodiscales</taxon>
        <taxon>Stephanodiscaceae</taxon>
        <taxon>Cyclotella</taxon>
    </lineage>
</organism>
<evidence type="ECO:0000256" key="2">
    <source>
        <dbReference type="ARBA" id="ARBA00007647"/>
    </source>
</evidence>
<dbReference type="GO" id="GO:0016757">
    <property type="term" value="F:glycosyltransferase activity"/>
    <property type="evidence" value="ECO:0007669"/>
    <property type="project" value="UniProtKB-KW"/>
</dbReference>
<dbReference type="AlphaFoldDB" id="A0ABD3PZJ5"/>